<protein>
    <submittedName>
        <fullName evidence="1">Uncharacterized protein</fullName>
    </submittedName>
</protein>
<accession>A0A1M5S6E4</accession>
<dbReference type="STRING" id="947013.SAMN04488109_3771"/>
<reference evidence="1 2" key="1">
    <citation type="submission" date="2016-11" db="EMBL/GenBank/DDBJ databases">
        <authorList>
            <person name="Jaros S."/>
            <person name="Januszkiewicz K."/>
            <person name="Wedrychowicz H."/>
        </authorList>
    </citation>
    <scope>NUCLEOTIDE SEQUENCE [LARGE SCALE GENOMIC DNA]</scope>
    <source>
        <strain evidence="1 2">DSM 24574</strain>
    </source>
</reference>
<proteinExistence type="predicted"/>
<dbReference type="AlphaFoldDB" id="A0A1M5S6E4"/>
<evidence type="ECO:0000313" key="1">
    <source>
        <dbReference type="EMBL" id="SHH34059.1"/>
    </source>
</evidence>
<dbReference type="RefSeq" id="WP_178377148.1">
    <property type="nucleotide sequence ID" value="NZ_FQWQ01000002.1"/>
</dbReference>
<gene>
    <name evidence="1" type="ORF">SAMN04488109_3771</name>
</gene>
<dbReference type="EMBL" id="FQWQ01000002">
    <property type="protein sequence ID" value="SHH34059.1"/>
    <property type="molecule type" value="Genomic_DNA"/>
</dbReference>
<name>A0A1M5S6E4_9BACT</name>
<evidence type="ECO:0000313" key="2">
    <source>
        <dbReference type="Proteomes" id="UP000184212"/>
    </source>
</evidence>
<organism evidence="1 2">
    <name type="scientific">Chryseolinea serpens</name>
    <dbReference type="NCBI Taxonomy" id="947013"/>
    <lineage>
        <taxon>Bacteria</taxon>
        <taxon>Pseudomonadati</taxon>
        <taxon>Bacteroidota</taxon>
        <taxon>Cytophagia</taxon>
        <taxon>Cytophagales</taxon>
        <taxon>Fulvivirgaceae</taxon>
        <taxon>Chryseolinea</taxon>
    </lineage>
</organism>
<keyword evidence="2" id="KW-1185">Reference proteome</keyword>
<dbReference type="Proteomes" id="UP000184212">
    <property type="component" value="Unassembled WGS sequence"/>
</dbReference>
<sequence length="53" mass="5940">MEDQRNTDCLDLVEVAKAFEVEELEERLEFGSWTLYAEGNSNGSMTAGAKLQL</sequence>